<evidence type="ECO:0000313" key="2">
    <source>
        <dbReference type="EMBL" id="HIV74759.1"/>
    </source>
</evidence>
<dbReference type="SMART" id="SM00481">
    <property type="entry name" value="POLIIIAc"/>
    <property type="match status" value="1"/>
</dbReference>
<reference evidence="2" key="1">
    <citation type="journal article" date="2021" name="PeerJ">
        <title>Extensive microbial diversity within the chicken gut microbiome revealed by metagenomics and culture.</title>
        <authorList>
            <person name="Gilroy R."/>
            <person name="Ravi A."/>
            <person name="Getino M."/>
            <person name="Pursley I."/>
            <person name="Horton D.L."/>
            <person name="Alikhan N.F."/>
            <person name="Baker D."/>
            <person name="Gharbi K."/>
            <person name="Hall N."/>
            <person name="Watson M."/>
            <person name="Adriaenssens E.M."/>
            <person name="Foster-Nyarko E."/>
            <person name="Jarju S."/>
            <person name="Secka A."/>
            <person name="Antonio M."/>
            <person name="Oren A."/>
            <person name="Chaudhuri R.R."/>
            <person name="La Ragione R."/>
            <person name="Hildebrand F."/>
            <person name="Pallen M.J."/>
        </authorList>
    </citation>
    <scope>NUCLEOTIDE SEQUENCE</scope>
    <source>
        <strain evidence="2">CHK169-2315</strain>
    </source>
</reference>
<sequence length="479" mass="54688">MSGVLLFEQIKSEKTGTYLDRDYVINVQNEIESLYIDVHVSKGVWATCMIYDPNNYLRGQLLLTGDARSILIHKQAHKSNPYTVPGEIYEGEWRINVSFLCNENIEAGGIWGECAVYANELVPGTVKLDKWNWTDEKKSSFQLTLYQSEEVYQHEKRWYKGDFHTHTTFTDGEMSREENVGMAKKQQLDFFVATDHNIVPTSWHDKSDMLVIPGTEVTSPLGHFNIINPNTSPFAKCKVSDMYEEKGTNKIINQNYGDALVSINHPFLKGCPWIYEETVIEHIDTLEIINDPTYPDNRVATEKALIAWNVLLNDGHQITGIGGSDSHLRPTDTYEGSTEPSLMGDPGTYVYCAQLSAKQLMDSVRKGNVIVSRGGFIHFTDGHCLPGEESVLFNGILSVEVETEDAIYIEWIVDGEIKKRAYTNVHTYPFHFSETEYHWIRVDIRNTDGTLYGFSNPIYFGKKEPKIHKWKEVLEKMPK</sequence>
<dbReference type="GO" id="GO:0004534">
    <property type="term" value="F:5'-3' RNA exonuclease activity"/>
    <property type="evidence" value="ECO:0007669"/>
    <property type="project" value="TreeGrafter"/>
</dbReference>
<dbReference type="PANTHER" id="PTHR42924">
    <property type="entry name" value="EXONUCLEASE"/>
    <property type="match status" value="1"/>
</dbReference>
<feature type="domain" description="Polymerase/histidinol phosphatase N-terminal" evidence="1">
    <location>
        <begin position="161"/>
        <end position="221"/>
    </location>
</feature>
<dbReference type="AlphaFoldDB" id="A0A9D1PM23"/>
<proteinExistence type="predicted"/>
<reference evidence="2" key="2">
    <citation type="submission" date="2021-04" db="EMBL/GenBank/DDBJ databases">
        <authorList>
            <person name="Gilroy R."/>
        </authorList>
    </citation>
    <scope>NUCLEOTIDE SEQUENCE</scope>
    <source>
        <strain evidence="2">CHK169-2315</strain>
    </source>
</reference>
<comment type="caution">
    <text evidence="2">The sequence shown here is derived from an EMBL/GenBank/DDBJ whole genome shotgun (WGS) entry which is preliminary data.</text>
</comment>
<dbReference type="Proteomes" id="UP000823937">
    <property type="component" value="Unassembled WGS sequence"/>
</dbReference>
<name>A0A9D1PM23_9BACI</name>
<evidence type="ECO:0000313" key="3">
    <source>
        <dbReference type="Proteomes" id="UP000823937"/>
    </source>
</evidence>
<dbReference type="Gene3D" id="3.20.20.140">
    <property type="entry name" value="Metal-dependent hydrolases"/>
    <property type="match status" value="1"/>
</dbReference>
<protein>
    <submittedName>
        <fullName evidence="2">CehA/McbA family metallohydrolase</fullName>
    </submittedName>
</protein>
<dbReference type="PANTHER" id="PTHR42924:SF3">
    <property type="entry name" value="POLYMERASE_HISTIDINOL PHOSPHATASE N-TERMINAL DOMAIN-CONTAINING PROTEIN"/>
    <property type="match status" value="1"/>
</dbReference>
<dbReference type="EMBL" id="DXHX01000105">
    <property type="protein sequence ID" value="HIV74759.1"/>
    <property type="molecule type" value="Genomic_DNA"/>
</dbReference>
<accession>A0A9D1PM23</accession>
<dbReference type="NCBIfam" id="NF038032">
    <property type="entry name" value="CehA_McbA_metalo"/>
    <property type="match status" value="1"/>
</dbReference>
<dbReference type="InterPro" id="IPR016195">
    <property type="entry name" value="Pol/histidinol_Pase-like"/>
</dbReference>
<dbReference type="InterPro" id="IPR052018">
    <property type="entry name" value="PHP_domain"/>
</dbReference>
<dbReference type="InterPro" id="IPR003141">
    <property type="entry name" value="Pol/His_phosphatase_N"/>
</dbReference>
<organism evidence="2 3">
    <name type="scientific">Candidatus Pseudogracilibacillus intestinigallinarum</name>
    <dbReference type="NCBI Taxonomy" id="2838742"/>
    <lineage>
        <taxon>Bacteria</taxon>
        <taxon>Bacillati</taxon>
        <taxon>Bacillota</taxon>
        <taxon>Bacilli</taxon>
        <taxon>Bacillales</taxon>
        <taxon>Bacillaceae</taxon>
        <taxon>Pseudogracilibacillus</taxon>
    </lineage>
</organism>
<dbReference type="GO" id="GO:0035312">
    <property type="term" value="F:5'-3' DNA exonuclease activity"/>
    <property type="evidence" value="ECO:0007669"/>
    <property type="project" value="TreeGrafter"/>
</dbReference>
<gene>
    <name evidence="2" type="ORF">H9895_06760</name>
</gene>
<dbReference type="SUPFAM" id="SSF89550">
    <property type="entry name" value="PHP domain-like"/>
    <property type="match status" value="1"/>
</dbReference>
<evidence type="ECO:0000259" key="1">
    <source>
        <dbReference type="SMART" id="SM00481"/>
    </source>
</evidence>